<dbReference type="InterPro" id="IPR042099">
    <property type="entry name" value="ANL_N_sf"/>
</dbReference>
<reference evidence="6" key="1">
    <citation type="journal article" date="2019" name="Int. J. Syst. Evol. Microbiol.">
        <title>The Global Catalogue of Microorganisms (GCM) 10K type strain sequencing project: providing services to taxonomists for standard genome sequencing and annotation.</title>
        <authorList>
            <consortium name="The Broad Institute Genomics Platform"/>
            <consortium name="The Broad Institute Genome Sequencing Center for Infectious Disease"/>
            <person name="Wu L."/>
            <person name="Ma J."/>
        </authorList>
    </citation>
    <scope>NUCLEOTIDE SEQUENCE [LARGE SCALE GENOMIC DNA]</scope>
    <source>
        <strain evidence="6">KCTC 42182</strain>
    </source>
</reference>
<dbReference type="RefSeq" id="WP_379726566.1">
    <property type="nucleotide sequence ID" value="NZ_JBHRYJ010000002.1"/>
</dbReference>
<evidence type="ECO:0000313" key="6">
    <source>
        <dbReference type="Proteomes" id="UP001595711"/>
    </source>
</evidence>
<dbReference type="Gene3D" id="3.40.50.12780">
    <property type="entry name" value="N-terminal domain of ligase-like"/>
    <property type="match status" value="1"/>
</dbReference>
<accession>A0ABV7VGH0</accession>
<feature type="domain" description="AMP-dependent synthetase/ligase" evidence="4">
    <location>
        <begin position="26"/>
        <end position="442"/>
    </location>
</feature>
<keyword evidence="3" id="KW-0443">Lipid metabolism</keyword>
<keyword evidence="6" id="KW-1185">Reference proteome</keyword>
<dbReference type="InterPro" id="IPR020845">
    <property type="entry name" value="AMP-binding_CS"/>
</dbReference>
<sequence length="659" mass="72770">MSEMSAAPDGIDPLGRDTVPKFLVYNARHRRDRPAMREKDLGIWQSWTWGEVAVKVADLAGGLAALGFRRGDKLALIGDNRPELYWAMAAVQALGGIPVPVYQDSVADEIQYVIEHAEARFALAENQEQVDKLLVVKDRLPALETILYSDPRGMRHYTQPFLRPLAVVMEQGQAHNAAHPGFFEAEIAKGKGSDISLICYTSGTTGRPKGVMLSHDNVVRSANLAIGFDTITDRDEILAYLPLAWVGDNFISYAEATIAGFCVNCPESADTVLQDLREIGPTYFFAPPRIFENLLTTVMIRMEDAGRIKRGMFHYFIGVAHRVGRKILEGKPVPVMDRLRYGLGELLVYGPLKNVLGMTRLRLAYTAGEAIGPDIFDFFRALGINLKQLYGQTECTVYLCLQTDADVRSDTVGPPGPGIEVKIDEASGEVLYRSPGVFVGYYKNEAATAETKTADGWVHTGDAGVFTDTGHLRIIDRAKDVGRLTNGALFAPKYVENKLKFFSYIREAVAFGDGRDSVAAFINIDLAAVGSWAERNGISYTSYSDLAARTEVYDLIRGCIEQVNRDLASDSSMAASQVRRFLILHKELDADDGELTRTRKVRRRTIAERYGALIEALYSDREAIAVDAKITFEDGRTGSFKANLKIASVETYSPMRKAG</sequence>
<evidence type="ECO:0000256" key="1">
    <source>
        <dbReference type="ARBA" id="ARBA00022598"/>
    </source>
</evidence>
<evidence type="ECO:0000259" key="4">
    <source>
        <dbReference type="Pfam" id="PF00501"/>
    </source>
</evidence>
<keyword evidence="2" id="KW-0276">Fatty acid metabolism</keyword>
<dbReference type="SUPFAM" id="SSF56801">
    <property type="entry name" value="Acetyl-CoA synthetase-like"/>
    <property type="match status" value="1"/>
</dbReference>
<proteinExistence type="predicted"/>
<evidence type="ECO:0000256" key="3">
    <source>
        <dbReference type="ARBA" id="ARBA00023098"/>
    </source>
</evidence>
<dbReference type="PANTHER" id="PTHR43272:SF32">
    <property type="entry name" value="AMP-DEPENDENT SYNTHETASE_LIGASE DOMAIN-CONTAINING PROTEIN"/>
    <property type="match status" value="1"/>
</dbReference>
<dbReference type="Proteomes" id="UP001595711">
    <property type="component" value="Unassembled WGS sequence"/>
</dbReference>
<dbReference type="PANTHER" id="PTHR43272">
    <property type="entry name" value="LONG-CHAIN-FATTY-ACID--COA LIGASE"/>
    <property type="match status" value="1"/>
</dbReference>
<dbReference type="Pfam" id="PF00501">
    <property type="entry name" value="AMP-binding"/>
    <property type="match status" value="1"/>
</dbReference>
<dbReference type="PROSITE" id="PS00455">
    <property type="entry name" value="AMP_BINDING"/>
    <property type="match status" value="1"/>
</dbReference>
<keyword evidence="1" id="KW-0436">Ligase</keyword>
<dbReference type="InterPro" id="IPR000873">
    <property type="entry name" value="AMP-dep_synth/lig_dom"/>
</dbReference>
<dbReference type="Pfam" id="PF23562">
    <property type="entry name" value="AMP-binding_C_3"/>
    <property type="match status" value="1"/>
</dbReference>
<evidence type="ECO:0000313" key="5">
    <source>
        <dbReference type="EMBL" id="MFC3676270.1"/>
    </source>
</evidence>
<protein>
    <submittedName>
        <fullName evidence="5">AMP-binding protein</fullName>
    </submittedName>
</protein>
<evidence type="ECO:0000256" key="2">
    <source>
        <dbReference type="ARBA" id="ARBA00022832"/>
    </source>
</evidence>
<dbReference type="EMBL" id="JBHRYJ010000002">
    <property type="protein sequence ID" value="MFC3676270.1"/>
    <property type="molecule type" value="Genomic_DNA"/>
</dbReference>
<comment type="caution">
    <text evidence="5">The sequence shown here is derived from an EMBL/GenBank/DDBJ whole genome shotgun (WGS) entry which is preliminary data.</text>
</comment>
<gene>
    <name evidence="5" type="ORF">ACFOOQ_11995</name>
</gene>
<organism evidence="5 6">
    <name type="scientific">Ferrovibrio xuzhouensis</name>
    <dbReference type="NCBI Taxonomy" id="1576914"/>
    <lineage>
        <taxon>Bacteria</taxon>
        <taxon>Pseudomonadati</taxon>
        <taxon>Pseudomonadota</taxon>
        <taxon>Alphaproteobacteria</taxon>
        <taxon>Rhodospirillales</taxon>
        <taxon>Rhodospirillaceae</taxon>
        <taxon>Ferrovibrio</taxon>
    </lineage>
</organism>
<name>A0ABV7VGH0_9PROT</name>